<feature type="compositionally biased region" description="Acidic residues" evidence="1">
    <location>
        <begin position="309"/>
        <end position="325"/>
    </location>
</feature>
<feature type="compositionally biased region" description="Polar residues" evidence="1">
    <location>
        <begin position="989"/>
        <end position="1005"/>
    </location>
</feature>
<feature type="compositionally biased region" description="Basic residues" evidence="1">
    <location>
        <begin position="820"/>
        <end position="832"/>
    </location>
</feature>
<accession>A0ABR2Z8D8</accession>
<name>A0ABR2Z8D8_9AGAR</name>
<feature type="compositionally biased region" description="Pro residues" evidence="1">
    <location>
        <begin position="1045"/>
        <end position="1064"/>
    </location>
</feature>
<keyword evidence="3" id="KW-1185">Reference proteome</keyword>
<feature type="compositionally biased region" description="Low complexity" evidence="1">
    <location>
        <begin position="74"/>
        <end position="86"/>
    </location>
</feature>
<organism evidence="2 3">
    <name type="scientific">Marasmius tenuissimus</name>
    <dbReference type="NCBI Taxonomy" id="585030"/>
    <lineage>
        <taxon>Eukaryota</taxon>
        <taxon>Fungi</taxon>
        <taxon>Dikarya</taxon>
        <taxon>Basidiomycota</taxon>
        <taxon>Agaricomycotina</taxon>
        <taxon>Agaricomycetes</taxon>
        <taxon>Agaricomycetidae</taxon>
        <taxon>Agaricales</taxon>
        <taxon>Marasmiineae</taxon>
        <taxon>Marasmiaceae</taxon>
        <taxon>Marasmius</taxon>
    </lineage>
</organism>
<feature type="region of interest" description="Disordered" evidence="1">
    <location>
        <begin position="747"/>
        <end position="896"/>
    </location>
</feature>
<feature type="region of interest" description="Disordered" evidence="1">
    <location>
        <begin position="1"/>
        <end position="158"/>
    </location>
</feature>
<evidence type="ECO:0000313" key="2">
    <source>
        <dbReference type="EMBL" id="KAL0057595.1"/>
    </source>
</evidence>
<reference evidence="2 3" key="1">
    <citation type="submission" date="2024-05" db="EMBL/GenBank/DDBJ databases">
        <title>A draft genome resource for the thread blight pathogen Marasmius tenuissimus strain MS-2.</title>
        <authorList>
            <person name="Yulfo-Soto G.E."/>
            <person name="Baruah I.K."/>
            <person name="Amoako-Attah I."/>
            <person name="Bukari Y."/>
            <person name="Meinhardt L.W."/>
            <person name="Bailey B.A."/>
            <person name="Cohen S.P."/>
        </authorList>
    </citation>
    <scope>NUCLEOTIDE SEQUENCE [LARGE SCALE GENOMIC DNA]</scope>
    <source>
        <strain evidence="2 3">MS-2</strain>
    </source>
</reference>
<feature type="compositionally biased region" description="Polar residues" evidence="1">
    <location>
        <begin position="98"/>
        <end position="108"/>
    </location>
</feature>
<feature type="region of interest" description="Disordered" evidence="1">
    <location>
        <begin position="185"/>
        <end position="356"/>
    </location>
</feature>
<comment type="caution">
    <text evidence="2">The sequence shown here is derived from an EMBL/GenBank/DDBJ whole genome shotgun (WGS) entry which is preliminary data.</text>
</comment>
<gene>
    <name evidence="2" type="ORF">AAF712_015758</name>
</gene>
<feature type="compositionally biased region" description="Polar residues" evidence="1">
    <location>
        <begin position="844"/>
        <end position="853"/>
    </location>
</feature>
<feature type="compositionally biased region" description="Polar residues" evidence="1">
    <location>
        <begin position="131"/>
        <end position="154"/>
    </location>
</feature>
<evidence type="ECO:0000313" key="3">
    <source>
        <dbReference type="Proteomes" id="UP001437256"/>
    </source>
</evidence>
<feature type="compositionally biased region" description="Pro residues" evidence="1">
    <location>
        <begin position="261"/>
        <end position="275"/>
    </location>
</feature>
<feature type="compositionally biased region" description="Low complexity" evidence="1">
    <location>
        <begin position="231"/>
        <end position="260"/>
    </location>
</feature>
<feature type="region of interest" description="Disordered" evidence="1">
    <location>
        <begin position="574"/>
        <end position="616"/>
    </location>
</feature>
<dbReference type="Proteomes" id="UP001437256">
    <property type="component" value="Unassembled WGS sequence"/>
</dbReference>
<feature type="compositionally biased region" description="Pro residues" evidence="1">
    <location>
        <begin position="212"/>
        <end position="230"/>
    </location>
</feature>
<feature type="compositionally biased region" description="Polar residues" evidence="1">
    <location>
        <begin position="289"/>
        <end position="298"/>
    </location>
</feature>
<feature type="compositionally biased region" description="Polar residues" evidence="1">
    <location>
        <begin position="938"/>
        <end position="954"/>
    </location>
</feature>
<feature type="region of interest" description="Disordered" evidence="1">
    <location>
        <begin position="916"/>
        <end position="1080"/>
    </location>
</feature>
<feature type="compositionally biased region" description="Low complexity" evidence="1">
    <location>
        <begin position="879"/>
        <end position="891"/>
    </location>
</feature>
<dbReference type="EMBL" id="JBBXMP010000484">
    <property type="protein sequence ID" value="KAL0057595.1"/>
    <property type="molecule type" value="Genomic_DNA"/>
</dbReference>
<proteinExistence type="predicted"/>
<sequence>MSDLFRRSSSYTYDEYTEEQYAAADQPGASGRCSTPPNAGAPPSREPSISPSKRPLKLKEGAHKSLIRVASERAQSAATEMAQSAAAEEHPGAEPSHPASTSILATGSNIGGYAHSPSPIPQLQPPHQRLHSTSPSPFGMPNTNPQQPPHQYSYYSGYPYHIPQTGLQPYVQPYSYAQPAGAGYLQSAAGHHPQYPVPPPQPEMQPFTTAPIPQPPTTSPQYPVPPPQPESLPLTTPSAPQPSTTSPSPSSVTAPETQGEPHPPPPITTSTPPPSMVAEFQRESDSKANEGNTQTSKTHGLPEPSGSQDTDEAVAGDENVNEEPDTLLGSEGLPGLDEVDEVKGQPNVGGRPSKKKDACDAICKEAGSLIVKRCKEEGIESTMVYGAMGGKVSRAQRRKTRWNGYQSLATSKEFKAEELGRNKGALKWDGVSKPTGDQLKAAYRLFIEEHGEEKAKGILDVWSMMREIEDVQTRGERKRAFKAAINQFTTLAEYFHNRFNIQFWGLLAGGQVRTDQVLTHIFEPNGSAGFAGKGLAVNPEDLKDLYSVYILNQNAAKFTNQQIAAMARRRGLKVSGPGLDDDDGAPTTTPSPTSNPPTPINSPKARRTGSVPVPTSKKNVRDVVRDIVKTRFDECLAPLGKTFKVPANLPWATMVAECVKLGLQIVNYPPDINFPWTEIDRSVKKSNRGICDIPTLHQTQLIEACKEDHPHRLKLVVADPIKLENNKVPVLVTAPDSTGKVQRIFVKDAKPDGAEPTKAGGTTSKKVKFEENESIPPAEASSRTGPKRTSRNTTKPIYGLKDDFAFDSSTEEDELETPKPAKKAKNVAKGRSKTASPEKPPAKPTSSSRSKTLQPKKPLAKLAPTTTTSKGLRPANVHPPAASEPSGPSAPKKAIMMAEINNGGFRPLDPAALKRGLDSATVGDGPLHKKLKQDTLAARSTPTPVSKLAKTNSGGESGGAIPTDSLLPHLPPPPPSALDMGAGLPPSTSPQVSRQELPQWQGQQSYPPPHFPVHYGPPTVPPTPHGQYGPYAHLDSSSFPGQPLHQPPPVPSPHIQPSALPPAHPTGGLGQAAPIPYGGY</sequence>
<evidence type="ECO:0000256" key="1">
    <source>
        <dbReference type="SAM" id="MobiDB-lite"/>
    </source>
</evidence>
<protein>
    <submittedName>
        <fullName evidence="2">Uncharacterized protein</fullName>
    </submittedName>
</protein>